<reference evidence="1" key="1">
    <citation type="journal article" date="2021" name="Proc. Natl. Acad. Sci. U.S.A.">
        <title>A Catalog of Tens of Thousands of Viruses from Human Metagenomes Reveals Hidden Associations with Chronic Diseases.</title>
        <authorList>
            <person name="Tisza M.J."/>
            <person name="Buck C.B."/>
        </authorList>
    </citation>
    <scope>NUCLEOTIDE SEQUENCE</scope>
    <source>
        <strain evidence="1">CtAca11</strain>
    </source>
</reference>
<dbReference type="Pfam" id="PF23899">
    <property type="entry name" value="SU10_portal"/>
    <property type="match status" value="1"/>
</dbReference>
<evidence type="ECO:0000313" key="1">
    <source>
        <dbReference type="EMBL" id="DAE14642.1"/>
    </source>
</evidence>
<sequence>MGEDVMEANAVMALAPKGDEVSIKTLKKKEIDKIMRAVTDGKQAANDYYKSSIEPKILEREEIYNATKGHYRKKFARLSEMSDWVSRDVKTSIDWIIPQVMEVFTGSDKPVCVQARNIDKTDAAKKTEMLIQYQLDTKNDYTTFCNDVWADSLKLNYGVAKVWWKHEEEHVPMQIMISPMDYEIMNQLSNAAAAGDIEVTKIKKVDGGYYNVEYNEIRVTDNYPVIERVPPSEFRFTPDASSINECKFVAHRKIVKGDYLKRRERDGVYENVDEALKNAGDTKYTQYDTTHNRGLSTKSYQLTDADNASKDVELYECYVDVDYNDDGIYEKLIVHTVGDSEVPLKIQTNNFKRVPFFVNCSERDPQVIFNEKSGFADVVEQQQDLKTAVIRQMIINIARCNSPQMAFDQANVDVEALLDNEDLVPTNGMPGNLIYPISTPPMSSATMSLVGYAQNEIESQTGSTRYNQGLDSESLNKTATGITSIMGQAEKRQKNMARLSAENFFKPIFRFLIQLNQQFGDSEQMIRVGDKNISISSADVNVDYDLVLNVAQGAGTKEARINYLMVLINQIYPVFAQQGIVDENSWYVAGKTLLEEMGLTNAEKTLIDPASEQFKQAQAQRQQSQLAMMQAQQQAEIAVKKALVDAKAAADIRKSGIPKVSAGLNDLPPDAIAEILKKMNLPASPRGMALRRPNG</sequence>
<proteinExistence type="predicted"/>
<name>A0A8S5Q6R5_9CAUD</name>
<dbReference type="EMBL" id="BK015590">
    <property type="protein sequence ID" value="DAE14642.1"/>
    <property type="molecule type" value="Genomic_DNA"/>
</dbReference>
<accession>A0A8S5Q6R5</accession>
<organism evidence="1">
    <name type="scientific">Myoviridae sp. ctAca11</name>
    <dbReference type="NCBI Taxonomy" id="2825043"/>
    <lineage>
        <taxon>Viruses</taxon>
        <taxon>Duplodnaviria</taxon>
        <taxon>Heunggongvirae</taxon>
        <taxon>Uroviricota</taxon>
        <taxon>Caudoviricetes</taxon>
    </lineage>
</organism>
<protein>
    <submittedName>
        <fullName evidence="1">Portal protein</fullName>
    </submittedName>
</protein>
<dbReference type="InterPro" id="IPR056909">
    <property type="entry name" value="SU10_portal"/>
</dbReference>